<dbReference type="AlphaFoldDB" id="A0A1R4FPZ6"/>
<keyword evidence="1 5" id="KW-0963">Cytoplasm</keyword>
<evidence type="ECO:0000259" key="6">
    <source>
        <dbReference type="SMART" id="SM00732"/>
    </source>
</evidence>
<keyword evidence="8" id="KW-1185">Reference proteome</keyword>
<dbReference type="PANTHER" id="PTHR33317">
    <property type="entry name" value="POLYNUCLEOTIDYL TRANSFERASE, RIBONUCLEASE H-LIKE SUPERFAMILY PROTEIN"/>
    <property type="match status" value="1"/>
</dbReference>
<dbReference type="HAMAP" id="MF_00651">
    <property type="entry name" value="Nuclease_YqgF"/>
    <property type="match status" value="1"/>
</dbReference>
<dbReference type="InterPro" id="IPR005227">
    <property type="entry name" value="YqgF"/>
</dbReference>
<dbReference type="GO" id="GO:0004518">
    <property type="term" value="F:nuclease activity"/>
    <property type="evidence" value="ECO:0007669"/>
    <property type="project" value="UniProtKB-KW"/>
</dbReference>
<dbReference type="InterPro" id="IPR012337">
    <property type="entry name" value="RNaseH-like_sf"/>
</dbReference>
<evidence type="ECO:0000256" key="4">
    <source>
        <dbReference type="ARBA" id="ARBA00022801"/>
    </source>
</evidence>
<keyword evidence="2 5" id="KW-0690">Ribosome biogenesis</keyword>
<dbReference type="RefSeq" id="WP_086991608.1">
    <property type="nucleotide sequence ID" value="NZ_FUHU01000026.1"/>
</dbReference>
<evidence type="ECO:0000256" key="3">
    <source>
        <dbReference type="ARBA" id="ARBA00022722"/>
    </source>
</evidence>
<dbReference type="EMBL" id="FUHU01000026">
    <property type="protein sequence ID" value="SJM57988.1"/>
    <property type="molecule type" value="Genomic_DNA"/>
</dbReference>
<dbReference type="Proteomes" id="UP000195787">
    <property type="component" value="Unassembled WGS sequence"/>
</dbReference>
<evidence type="ECO:0000256" key="1">
    <source>
        <dbReference type="ARBA" id="ARBA00022490"/>
    </source>
</evidence>
<dbReference type="OrthoDB" id="9790539at2"/>
<dbReference type="Pfam" id="PF03652">
    <property type="entry name" value="RuvX"/>
    <property type="match status" value="1"/>
</dbReference>
<name>A0A1R4FPZ6_9MICO</name>
<dbReference type="NCBIfam" id="TIGR00250">
    <property type="entry name" value="RNAse_H_YqgF"/>
    <property type="match status" value="1"/>
</dbReference>
<evidence type="ECO:0000256" key="2">
    <source>
        <dbReference type="ARBA" id="ARBA00022517"/>
    </source>
</evidence>
<feature type="domain" description="YqgF/RNase H-like" evidence="6">
    <location>
        <begin position="4"/>
        <end position="104"/>
    </location>
</feature>
<comment type="subcellular location">
    <subcellularLocation>
        <location evidence="5">Cytoplasm</location>
    </subcellularLocation>
</comment>
<proteinExistence type="inferred from homology"/>
<gene>
    <name evidence="7" type="ORF">CZ674_05840</name>
</gene>
<dbReference type="CDD" id="cd16964">
    <property type="entry name" value="YqgF"/>
    <property type="match status" value="1"/>
</dbReference>
<accession>A0A1R4FPZ6</accession>
<dbReference type="GeneID" id="303172737"/>
<dbReference type="GO" id="GO:0016788">
    <property type="term" value="F:hydrolase activity, acting on ester bonds"/>
    <property type="evidence" value="ECO:0007669"/>
    <property type="project" value="UniProtKB-UniRule"/>
</dbReference>
<dbReference type="SUPFAM" id="SSF53098">
    <property type="entry name" value="Ribonuclease H-like"/>
    <property type="match status" value="1"/>
</dbReference>
<dbReference type="EC" id="3.1.-.-" evidence="5"/>
<organism evidence="7 8">
    <name type="scientific">Agrococcus casei LMG 22410</name>
    <dbReference type="NCBI Taxonomy" id="1255656"/>
    <lineage>
        <taxon>Bacteria</taxon>
        <taxon>Bacillati</taxon>
        <taxon>Actinomycetota</taxon>
        <taxon>Actinomycetes</taxon>
        <taxon>Micrococcales</taxon>
        <taxon>Microbacteriaceae</taxon>
        <taxon>Agrococcus</taxon>
    </lineage>
</organism>
<dbReference type="PANTHER" id="PTHR33317:SF4">
    <property type="entry name" value="POLYNUCLEOTIDYL TRANSFERASE, RIBONUCLEASE H-LIKE SUPERFAMILY PROTEIN"/>
    <property type="match status" value="1"/>
</dbReference>
<comment type="similarity">
    <text evidence="5">Belongs to the YqgF HJR family.</text>
</comment>
<keyword evidence="4 5" id="KW-0378">Hydrolase</keyword>
<protein>
    <recommendedName>
        <fullName evidence="5">Putative pre-16S rRNA nuclease</fullName>
        <ecNumber evidence="5">3.1.-.-</ecNumber>
    </recommendedName>
</protein>
<dbReference type="SMART" id="SM00732">
    <property type="entry name" value="YqgFc"/>
    <property type="match status" value="1"/>
</dbReference>
<evidence type="ECO:0000313" key="8">
    <source>
        <dbReference type="Proteomes" id="UP000195787"/>
    </source>
</evidence>
<sequence length="158" mass="16605">MRRGARLGVDVGKARVGVARSDADGMLAMPVETVQRGNDTEAAVRRVLELAEEHQTVELVVGLPISLSGNDTPSTQDARDFAALLASGERDVRLVDERLSTVSAQSAMRASGRKAVNQRSVIDQAAAVVILQHALDAERASGNVPGSIVERPAADATP</sequence>
<dbReference type="InterPro" id="IPR037027">
    <property type="entry name" value="YqgF/RNaseH-like_dom_sf"/>
</dbReference>
<dbReference type="InterPro" id="IPR006641">
    <property type="entry name" value="YqgF/RNaseH-like_dom"/>
</dbReference>
<dbReference type="GO" id="GO:0005829">
    <property type="term" value="C:cytosol"/>
    <property type="evidence" value="ECO:0007669"/>
    <property type="project" value="TreeGrafter"/>
</dbReference>
<dbReference type="GO" id="GO:0000967">
    <property type="term" value="P:rRNA 5'-end processing"/>
    <property type="evidence" value="ECO:0007669"/>
    <property type="project" value="UniProtKB-UniRule"/>
</dbReference>
<comment type="function">
    <text evidence="5">Could be a nuclease involved in processing of the 5'-end of pre-16S rRNA.</text>
</comment>
<evidence type="ECO:0000313" key="7">
    <source>
        <dbReference type="EMBL" id="SJM57988.1"/>
    </source>
</evidence>
<evidence type="ECO:0000256" key="5">
    <source>
        <dbReference type="HAMAP-Rule" id="MF_00651"/>
    </source>
</evidence>
<reference evidence="7 8" key="1">
    <citation type="submission" date="2017-02" db="EMBL/GenBank/DDBJ databases">
        <authorList>
            <person name="Peterson S.W."/>
        </authorList>
    </citation>
    <scope>NUCLEOTIDE SEQUENCE [LARGE SCALE GENOMIC DNA]</scope>
    <source>
        <strain evidence="7 8">LMG 22410</strain>
    </source>
</reference>
<keyword evidence="3 5" id="KW-0540">Nuclease</keyword>
<dbReference type="Gene3D" id="3.30.420.140">
    <property type="entry name" value="YqgF/RNase H-like domain"/>
    <property type="match status" value="1"/>
</dbReference>